<proteinExistence type="inferred from homology"/>
<comment type="subcellular location">
    <subcellularLocation>
        <location evidence="8">Cytoplasm</location>
    </subcellularLocation>
</comment>
<dbReference type="InterPro" id="IPR022450">
    <property type="entry name" value="TsaD"/>
</dbReference>
<dbReference type="PANTHER" id="PTHR11735">
    <property type="entry name" value="TRNA N6-ADENOSINE THREONYLCARBAMOYLTRANSFERASE"/>
    <property type="match status" value="1"/>
</dbReference>
<dbReference type="HAMAP" id="MF_01445">
    <property type="entry name" value="TsaD"/>
    <property type="match status" value="1"/>
</dbReference>
<protein>
    <recommendedName>
        <fullName evidence="8">tRNA N6-adenosine threonylcarbamoyltransferase</fullName>
        <ecNumber evidence="8">2.3.1.234</ecNumber>
    </recommendedName>
    <alternativeName>
        <fullName evidence="8">N6-L-threonylcarbamoyladenine synthase</fullName>
        <shortName evidence="8">t(6)A synthase</shortName>
    </alternativeName>
    <alternativeName>
        <fullName evidence="8">t(6)A37 threonylcarbamoyladenosine biosynthesis protein TsaD</fullName>
    </alternativeName>
    <alternativeName>
        <fullName evidence="8">tRNA threonylcarbamoyladenosine biosynthesis protein TsaD</fullName>
    </alternativeName>
</protein>
<keyword evidence="1 8" id="KW-0963">Cytoplasm</keyword>
<evidence type="ECO:0000256" key="6">
    <source>
        <dbReference type="ARBA" id="ARBA00023315"/>
    </source>
</evidence>
<feature type="domain" description="Gcp-like" evidence="9">
    <location>
        <begin position="31"/>
        <end position="314"/>
    </location>
</feature>
<feature type="binding site" evidence="8">
    <location>
        <begin position="141"/>
        <end position="145"/>
    </location>
    <ligand>
        <name>substrate</name>
    </ligand>
</feature>
<dbReference type="CDD" id="cd24133">
    <property type="entry name" value="ASKHA_NBD_TsaD_bac"/>
    <property type="match status" value="1"/>
</dbReference>
<feature type="binding site" evidence="8">
    <location>
        <position position="123"/>
    </location>
    <ligand>
        <name>Fe cation</name>
        <dbReference type="ChEBI" id="CHEBI:24875"/>
    </ligand>
</feature>
<dbReference type="SUPFAM" id="SSF53067">
    <property type="entry name" value="Actin-like ATPase domain"/>
    <property type="match status" value="2"/>
</dbReference>
<comment type="caution">
    <text evidence="10">The sequence shown here is derived from an EMBL/GenBank/DDBJ whole genome shotgun (WGS) entry which is preliminary data.</text>
</comment>
<evidence type="ECO:0000256" key="7">
    <source>
        <dbReference type="ARBA" id="ARBA00048117"/>
    </source>
</evidence>
<evidence type="ECO:0000256" key="1">
    <source>
        <dbReference type="ARBA" id="ARBA00022490"/>
    </source>
</evidence>
<dbReference type="AlphaFoldDB" id="A0A6N8F076"/>
<feature type="binding site" evidence="8">
    <location>
        <position position="280"/>
    </location>
    <ligand>
        <name>substrate</name>
    </ligand>
</feature>
<evidence type="ECO:0000259" key="9">
    <source>
        <dbReference type="Pfam" id="PF00814"/>
    </source>
</evidence>
<keyword evidence="2 8" id="KW-0808">Transferase</keyword>
<dbReference type="InterPro" id="IPR043129">
    <property type="entry name" value="ATPase_NBD"/>
</dbReference>
<feature type="binding site" evidence="8">
    <location>
        <position position="191"/>
    </location>
    <ligand>
        <name>substrate</name>
    </ligand>
</feature>
<comment type="function">
    <text evidence="8">Required for the formation of a threonylcarbamoyl group on adenosine at position 37 (t(6)A37) in tRNAs that read codons beginning with adenine. Is involved in the transfer of the threonylcarbamoyl moiety of threonylcarbamoyl-AMP (TC-AMP) to the N6 group of A37, together with TsaE and TsaB. TsaD likely plays a direct catalytic role in this reaction.</text>
</comment>
<dbReference type="InterPro" id="IPR000905">
    <property type="entry name" value="Gcp-like_dom"/>
</dbReference>
<dbReference type="FunFam" id="3.30.420.40:FF:000040">
    <property type="entry name" value="tRNA N6-adenosine threonylcarbamoyltransferase"/>
    <property type="match status" value="1"/>
</dbReference>
<dbReference type="NCBIfam" id="TIGR03723">
    <property type="entry name" value="T6A_TsaD_YgjD"/>
    <property type="match status" value="1"/>
</dbReference>
<evidence type="ECO:0000256" key="4">
    <source>
        <dbReference type="ARBA" id="ARBA00022723"/>
    </source>
</evidence>
<dbReference type="GO" id="GO:0005737">
    <property type="term" value="C:cytoplasm"/>
    <property type="evidence" value="ECO:0007669"/>
    <property type="project" value="UniProtKB-SubCell"/>
</dbReference>
<comment type="catalytic activity">
    <reaction evidence="7 8">
        <text>L-threonylcarbamoyladenylate + adenosine(37) in tRNA = N(6)-L-threonylcarbamoyladenosine(37) in tRNA + AMP + H(+)</text>
        <dbReference type="Rhea" id="RHEA:37059"/>
        <dbReference type="Rhea" id="RHEA-COMP:10162"/>
        <dbReference type="Rhea" id="RHEA-COMP:10163"/>
        <dbReference type="ChEBI" id="CHEBI:15378"/>
        <dbReference type="ChEBI" id="CHEBI:73682"/>
        <dbReference type="ChEBI" id="CHEBI:74411"/>
        <dbReference type="ChEBI" id="CHEBI:74418"/>
        <dbReference type="ChEBI" id="CHEBI:456215"/>
        <dbReference type="EC" id="2.3.1.234"/>
    </reaction>
</comment>
<keyword evidence="4 8" id="KW-0479">Metal-binding</keyword>
<evidence type="ECO:0000256" key="2">
    <source>
        <dbReference type="ARBA" id="ARBA00022679"/>
    </source>
</evidence>
<dbReference type="EC" id="2.3.1.234" evidence="8"/>
<feature type="binding site" evidence="8">
    <location>
        <position position="308"/>
    </location>
    <ligand>
        <name>Fe cation</name>
        <dbReference type="ChEBI" id="CHEBI:24875"/>
    </ligand>
</feature>
<dbReference type="GO" id="GO:0061711">
    <property type="term" value="F:tRNA N(6)-L-threonylcarbamoyladenine synthase activity"/>
    <property type="evidence" value="ECO:0007669"/>
    <property type="project" value="UniProtKB-EC"/>
</dbReference>
<dbReference type="PANTHER" id="PTHR11735:SF6">
    <property type="entry name" value="TRNA N6-ADENOSINE THREONYLCARBAMOYLTRANSFERASE, MITOCHONDRIAL"/>
    <property type="match status" value="1"/>
</dbReference>
<dbReference type="PRINTS" id="PR00789">
    <property type="entry name" value="OSIALOPTASE"/>
</dbReference>
<comment type="similarity">
    <text evidence="8">Belongs to the KAE1 / TsaD family.</text>
</comment>
<accession>A0A6N8F076</accession>
<dbReference type="Pfam" id="PF00814">
    <property type="entry name" value="TsaD"/>
    <property type="match status" value="1"/>
</dbReference>
<comment type="cofactor">
    <cofactor evidence="8">
        <name>Fe(2+)</name>
        <dbReference type="ChEBI" id="CHEBI:29033"/>
    </cofactor>
    <text evidence="8">Binds 1 Fe(2+) ion per subunit.</text>
</comment>
<dbReference type="InterPro" id="IPR017861">
    <property type="entry name" value="KAE1/TsaD"/>
</dbReference>
<name>A0A6N8F076_PAEMA</name>
<evidence type="ECO:0000256" key="3">
    <source>
        <dbReference type="ARBA" id="ARBA00022694"/>
    </source>
</evidence>
<sequence length="348" mass="37185">MVLMQEQDCYILAVETSCDETSAAVVKNGTEVLSNLIASQIETHRAFGGVVPEVASRKHVESITRILEEAVREADIPPESLSAIAVTEGPGLVGALLVGIMAAKSLAFALEKPLIGVHHIAGHIYANRLMEDILYPSMALVVSGGHTELVLMEREGSFKLLGHTRDDAVGEAYDKVARALGFPYPGGPYVDKLAGEAEEAEELPRAWLEPDSYDFSLSGLKSAVLNAVNQHRMRGEDGYQPAIARGFQESVIEVLVEKAVRAVRATGSRQLLLCGGVAANRGLRSALTERCAGEGISLIIPPLAYCTDNAAMIGAAAYLKWRSGEFSSLGLKAEPSLSLEGWSVQTDN</sequence>
<feature type="binding site" evidence="8">
    <location>
        <position position="119"/>
    </location>
    <ligand>
        <name>Fe cation</name>
        <dbReference type="ChEBI" id="CHEBI:24875"/>
    </ligand>
</feature>
<dbReference type="RefSeq" id="WP_124331793.1">
    <property type="nucleotide sequence ID" value="NZ_BGML01000002.1"/>
</dbReference>
<dbReference type="GO" id="GO:0005506">
    <property type="term" value="F:iron ion binding"/>
    <property type="evidence" value="ECO:0007669"/>
    <property type="project" value="UniProtKB-UniRule"/>
</dbReference>
<dbReference type="NCBIfam" id="TIGR00329">
    <property type="entry name" value="gcp_kae1"/>
    <property type="match status" value="1"/>
</dbReference>
<evidence type="ECO:0000313" key="11">
    <source>
        <dbReference type="Proteomes" id="UP000442469"/>
    </source>
</evidence>
<organism evidence="10 11">
    <name type="scientific">Paenibacillus macerans</name>
    <name type="common">Bacillus macerans</name>
    <dbReference type="NCBI Taxonomy" id="44252"/>
    <lineage>
        <taxon>Bacteria</taxon>
        <taxon>Bacillati</taxon>
        <taxon>Bacillota</taxon>
        <taxon>Bacilli</taxon>
        <taxon>Bacillales</taxon>
        <taxon>Paenibacillaceae</taxon>
        <taxon>Paenibacillus</taxon>
    </lineage>
</organism>
<dbReference type="EMBL" id="WNZZ01000015">
    <property type="protein sequence ID" value="MUG24480.1"/>
    <property type="molecule type" value="Genomic_DNA"/>
</dbReference>
<gene>
    <name evidence="8 10" type="primary">tsaD</name>
    <name evidence="10" type="ORF">GNQ08_19070</name>
</gene>
<dbReference type="GO" id="GO:0002949">
    <property type="term" value="P:tRNA threonylcarbamoyladenosine modification"/>
    <property type="evidence" value="ECO:0007669"/>
    <property type="project" value="UniProtKB-UniRule"/>
</dbReference>
<reference evidence="10 11" key="1">
    <citation type="submission" date="2019-11" db="EMBL/GenBank/DDBJ databases">
        <title>Draft genome sequences of five Paenibacillus species of dairy origin.</title>
        <authorList>
            <person name="Olajide A.M."/>
            <person name="Chen S."/>
            <person name="Lapointe G."/>
        </authorList>
    </citation>
    <scope>NUCLEOTIDE SEQUENCE [LARGE SCALE GENOMIC DNA]</scope>
    <source>
        <strain evidence="10 11">3CT49</strain>
    </source>
</reference>
<dbReference type="Gene3D" id="3.30.420.40">
    <property type="match status" value="2"/>
</dbReference>
<evidence type="ECO:0000256" key="8">
    <source>
        <dbReference type="HAMAP-Rule" id="MF_01445"/>
    </source>
</evidence>
<keyword evidence="3 8" id="KW-0819">tRNA processing</keyword>
<feature type="binding site" evidence="8">
    <location>
        <position position="187"/>
    </location>
    <ligand>
        <name>substrate</name>
    </ligand>
</feature>
<evidence type="ECO:0000256" key="5">
    <source>
        <dbReference type="ARBA" id="ARBA00023004"/>
    </source>
</evidence>
<keyword evidence="5 8" id="KW-0408">Iron</keyword>
<keyword evidence="6 8" id="KW-0012">Acyltransferase</keyword>
<dbReference type="Proteomes" id="UP000442469">
    <property type="component" value="Unassembled WGS sequence"/>
</dbReference>
<feature type="binding site" evidence="8">
    <location>
        <position position="174"/>
    </location>
    <ligand>
        <name>substrate</name>
    </ligand>
</feature>
<evidence type="ECO:0000313" key="10">
    <source>
        <dbReference type="EMBL" id="MUG24480.1"/>
    </source>
</evidence>